<dbReference type="InterPro" id="IPR035500">
    <property type="entry name" value="NHR-like_dom_sf"/>
</dbReference>
<keyword evidence="3" id="KW-0863">Zinc-finger</keyword>
<feature type="compositionally biased region" description="Low complexity" evidence="10">
    <location>
        <begin position="542"/>
        <end position="563"/>
    </location>
</feature>
<sequence length="839" mass="93822">MDVDSVQSSTSGLFWDFKLKRKRIQDILTESGPMMTSQLMFNKPSECDQQSDVSTGSTDSAYVSDRTSDLDTAPPAKKKSTHATEVKNDTCFETEEPLTGETSEHSLEEESSISVMCSSAPSSLSSSPSFTSSPPTSVSSMNSQSPTASDDSKISSLRSSPQMTSKASPSMNNPVILSCPPGYFMQLSNGFTAHPNGGRMNYFPMMPFSSDGMLQSCPTPMFLATSAEGYIVSRASDVSLSHSPSIITYPTLDGVKGVSAEDVLKLNKPKIAINCGNGYTTLNTPSPKFKEPKKEETRLEKDSEFISHYTNGLFVYRGHLAENPHNLKPRTSDSVSYLDTVKAEDSDGEEPLVCAICNDKATGLHYGIITCEGCKGFFKRTVQNKRVYTCVADGNCEINKAQRNRCQYCRFKKCLRMGMVLAAVREDRMPGGRNSGAVYNLYKMSSPHVDYRSRAAGEAAGYHQMYMTKPQVKQEMQDCTDDNSQQQTGRSNTSYHLISQAESYNSNETSLNTFTLAPSPKMSYTAPTESSLQLKRDTSRMSPTPQNNQNQFSSNSQNSTQTFKLPTPHQQHQTDLSESQSTQDDLNTFCHPQLPSLPFYSSPPSLISDLAKNDSLLSIAEDYQIEQFTGTEETVAQALCQVGDSIVMRFVQWMKQLPFYRYGNYIPKELQTKILMSKWHELLLLIMVAYGPVVKHPKKSDKKPTFSELYQGNMKRMQEYLEKSFQKFFTLEQLQEEIGSLMEKVTAITAYFWQQGITRKELLCLKVILLLNHECVKKETKLLHIANAYKQALQQYILERFPSEANRLGDLLGQFQNLQTASAQLLNSKMIYIPFLLNA</sequence>
<dbReference type="FunFam" id="3.30.50.10:FF:000006">
    <property type="entry name" value="Nuclear receptor subfamily 5 group A member"/>
    <property type="match status" value="1"/>
</dbReference>
<evidence type="ECO:0000256" key="6">
    <source>
        <dbReference type="ARBA" id="ARBA00023125"/>
    </source>
</evidence>
<protein>
    <submittedName>
        <fullName evidence="13">Uncharacterized protein</fullName>
    </submittedName>
</protein>
<keyword evidence="6" id="KW-0238">DNA-binding</keyword>
<dbReference type="GO" id="GO:0003700">
    <property type="term" value="F:DNA-binding transcription factor activity"/>
    <property type="evidence" value="ECO:0007669"/>
    <property type="project" value="InterPro"/>
</dbReference>
<organism evidence="13 14">
    <name type="scientific">Candidula unifasciata</name>
    <dbReference type="NCBI Taxonomy" id="100452"/>
    <lineage>
        <taxon>Eukaryota</taxon>
        <taxon>Metazoa</taxon>
        <taxon>Spiralia</taxon>
        <taxon>Lophotrochozoa</taxon>
        <taxon>Mollusca</taxon>
        <taxon>Gastropoda</taxon>
        <taxon>Heterobranchia</taxon>
        <taxon>Euthyneura</taxon>
        <taxon>Panpulmonata</taxon>
        <taxon>Eupulmonata</taxon>
        <taxon>Stylommatophora</taxon>
        <taxon>Helicina</taxon>
        <taxon>Helicoidea</taxon>
        <taxon>Geomitridae</taxon>
        <taxon>Candidula</taxon>
    </lineage>
</organism>
<dbReference type="OrthoDB" id="10006908at2759"/>
<evidence type="ECO:0000313" key="14">
    <source>
        <dbReference type="Proteomes" id="UP000678393"/>
    </source>
</evidence>
<dbReference type="AlphaFoldDB" id="A0A8S3YQ01"/>
<feature type="region of interest" description="Disordered" evidence="10">
    <location>
        <begin position="42"/>
        <end position="172"/>
    </location>
</feature>
<dbReference type="Proteomes" id="UP000678393">
    <property type="component" value="Unassembled WGS sequence"/>
</dbReference>
<evidence type="ECO:0000256" key="8">
    <source>
        <dbReference type="ARBA" id="ARBA00023170"/>
    </source>
</evidence>
<evidence type="ECO:0000256" key="7">
    <source>
        <dbReference type="ARBA" id="ARBA00023163"/>
    </source>
</evidence>
<evidence type="ECO:0000256" key="1">
    <source>
        <dbReference type="ARBA" id="ARBA00004123"/>
    </source>
</evidence>
<dbReference type="PROSITE" id="PS00031">
    <property type="entry name" value="NUCLEAR_REC_DBD_1"/>
    <property type="match status" value="1"/>
</dbReference>
<dbReference type="Gene3D" id="3.30.50.10">
    <property type="entry name" value="Erythroid Transcription Factor GATA-1, subunit A"/>
    <property type="match status" value="1"/>
</dbReference>
<keyword evidence="2" id="KW-0479">Metal-binding</keyword>
<dbReference type="Pfam" id="PF00104">
    <property type="entry name" value="Hormone_recep"/>
    <property type="match status" value="1"/>
</dbReference>
<dbReference type="PANTHER" id="PTHR48092">
    <property type="entry name" value="KNIRPS-RELATED PROTEIN-RELATED"/>
    <property type="match status" value="1"/>
</dbReference>
<dbReference type="EMBL" id="CAJHNH020000420">
    <property type="protein sequence ID" value="CAG5117535.1"/>
    <property type="molecule type" value="Genomic_DNA"/>
</dbReference>
<keyword evidence="4" id="KW-0862">Zinc</keyword>
<dbReference type="CDD" id="cd07168">
    <property type="entry name" value="NR_DBD_DHR4_like"/>
    <property type="match status" value="1"/>
</dbReference>
<dbReference type="GO" id="GO:0043565">
    <property type="term" value="F:sequence-specific DNA binding"/>
    <property type="evidence" value="ECO:0007669"/>
    <property type="project" value="InterPro"/>
</dbReference>
<keyword evidence="7" id="KW-0804">Transcription</keyword>
<keyword evidence="8" id="KW-0675">Receptor</keyword>
<dbReference type="Gene3D" id="1.10.565.10">
    <property type="entry name" value="Retinoid X Receptor"/>
    <property type="match status" value="1"/>
</dbReference>
<proteinExistence type="predicted"/>
<dbReference type="PRINTS" id="PR00047">
    <property type="entry name" value="STROIDFINGER"/>
</dbReference>
<evidence type="ECO:0000256" key="5">
    <source>
        <dbReference type="ARBA" id="ARBA00023015"/>
    </source>
</evidence>
<feature type="domain" description="NR LBD" evidence="12">
    <location>
        <begin position="602"/>
        <end position="839"/>
    </location>
</feature>
<feature type="compositionally biased region" description="Polar residues" evidence="10">
    <location>
        <begin position="161"/>
        <end position="172"/>
    </location>
</feature>
<evidence type="ECO:0000256" key="9">
    <source>
        <dbReference type="ARBA" id="ARBA00023242"/>
    </source>
</evidence>
<evidence type="ECO:0000256" key="10">
    <source>
        <dbReference type="SAM" id="MobiDB-lite"/>
    </source>
</evidence>
<dbReference type="SMART" id="SM00430">
    <property type="entry name" value="HOLI"/>
    <property type="match status" value="1"/>
</dbReference>
<comment type="caution">
    <text evidence="13">The sequence shown here is derived from an EMBL/GenBank/DDBJ whole genome shotgun (WGS) entry which is preliminary data.</text>
</comment>
<dbReference type="SUPFAM" id="SSF48508">
    <property type="entry name" value="Nuclear receptor ligand-binding domain"/>
    <property type="match status" value="1"/>
</dbReference>
<feature type="domain" description="Nuclear receptor" evidence="11">
    <location>
        <begin position="351"/>
        <end position="426"/>
    </location>
</feature>
<dbReference type="GO" id="GO:0005634">
    <property type="term" value="C:nucleus"/>
    <property type="evidence" value="ECO:0007669"/>
    <property type="project" value="UniProtKB-SubCell"/>
</dbReference>
<dbReference type="InterPro" id="IPR001628">
    <property type="entry name" value="Znf_hrmn_rcpt"/>
</dbReference>
<evidence type="ECO:0000256" key="4">
    <source>
        <dbReference type="ARBA" id="ARBA00022833"/>
    </source>
</evidence>
<dbReference type="PROSITE" id="PS51030">
    <property type="entry name" value="NUCLEAR_REC_DBD_2"/>
    <property type="match status" value="1"/>
</dbReference>
<feature type="compositionally biased region" description="Low complexity" evidence="10">
    <location>
        <begin position="112"/>
        <end position="160"/>
    </location>
</feature>
<dbReference type="PROSITE" id="PS51843">
    <property type="entry name" value="NR_LBD"/>
    <property type="match status" value="1"/>
</dbReference>
<name>A0A8S3YQ01_9EUPU</name>
<feature type="compositionally biased region" description="Polar residues" evidence="10">
    <location>
        <begin position="47"/>
        <end position="61"/>
    </location>
</feature>
<accession>A0A8S3YQ01</accession>
<keyword evidence="5" id="KW-0805">Transcription regulation</keyword>
<evidence type="ECO:0000256" key="3">
    <source>
        <dbReference type="ARBA" id="ARBA00022771"/>
    </source>
</evidence>
<evidence type="ECO:0000259" key="11">
    <source>
        <dbReference type="PROSITE" id="PS51030"/>
    </source>
</evidence>
<evidence type="ECO:0000313" key="13">
    <source>
        <dbReference type="EMBL" id="CAG5117535.1"/>
    </source>
</evidence>
<keyword evidence="14" id="KW-1185">Reference proteome</keyword>
<feature type="region of interest" description="Disordered" evidence="10">
    <location>
        <begin position="472"/>
        <end position="491"/>
    </location>
</feature>
<feature type="region of interest" description="Disordered" evidence="10">
    <location>
        <begin position="511"/>
        <end position="584"/>
    </location>
</feature>
<dbReference type="InterPro" id="IPR013088">
    <property type="entry name" value="Znf_NHR/GATA"/>
</dbReference>
<dbReference type="Pfam" id="PF00105">
    <property type="entry name" value="zf-C4"/>
    <property type="match status" value="1"/>
</dbReference>
<keyword evidence="9" id="KW-0539">Nucleus</keyword>
<dbReference type="InterPro" id="IPR050200">
    <property type="entry name" value="Nuclear_hormone_rcpt_NR3"/>
</dbReference>
<comment type="subcellular location">
    <subcellularLocation>
        <location evidence="1">Nucleus</location>
    </subcellularLocation>
</comment>
<evidence type="ECO:0000259" key="12">
    <source>
        <dbReference type="PROSITE" id="PS51843"/>
    </source>
</evidence>
<feature type="compositionally biased region" description="Polar residues" evidence="10">
    <location>
        <begin position="482"/>
        <end position="491"/>
    </location>
</feature>
<dbReference type="InterPro" id="IPR000536">
    <property type="entry name" value="Nucl_hrmn_rcpt_lig-bd"/>
</dbReference>
<gene>
    <name evidence="13" type="ORF">CUNI_LOCUS3093</name>
</gene>
<dbReference type="SUPFAM" id="SSF57716">
    <property type="entry name" value="Glucocorticoid receptor-like (DNA-binding domain)"/>
    <property type="match status" value="1"/>
</dbReference>
<dbReference type="GO" id="GO:0008270">
    <property type="term" value="F:zinc ion binding"/>
    <property type="evidence" value="ECO:0007669"/>
    <property type="project" value="UniProtKB-KW"/>
</dbReference>
<evidence type="ECO:0000256" key="2">
    <source>
        <dbReference type="ARBA" id="ARBA00022723"/>
    </source>
</evidence>
<dbReference type="SMART" id="SM00399">
    <property type="entry name" value="ZnF_C4"/>
    <property type="match status" value="1"/>
</dbReference>
<feature type="compositionally biased region" description="Polar residues" evidence="10">
    <location>
        <begin position="568"/>
        <end position="584"/>
    </location>
</feature>
<reference evidence="13" key="1">
    <citation type="submission" date="2021-04" db="EMBL/GenBank/DDBJ databases">
        <authorList>
            <consortium name="Molecular Ecology Group"/>
        </authorList>
    </citation>
    <scope>NUCLEOTIDE SEQUENCE</scope>
</reference>